<evidence type="ECO:0000313" key="2">
    <source>
        <dbReference type="Proteomes" id="UP000835052"/>
    </source>
</evidence>
<sequence length="144" mass="17433">MMNTSVLTEQHEDLQKYFEKQFWNEDEEKFRKAFVAVFDQYIYDNLTLDEAELKGMFPKTFLDKYVVNCRSKNARFLDWMIGESSRLQDLFYKEFIDPMIEINRVSMSTVIQKYAQFAYCVNQNPKFRKDCGFIAEYIIREFLI</sequence>
<comment type="caution">
    <text evidence="1">The sequence shown here is derived from an EMBL/GenBank/DDBJ whole genome shotgun (WGS) entry which is preliminary data.</text>
</comment>
<dbReference type="EMBL" id="CAJGYM010000105">
    <property type="protein sequence ID" value="CAD6197807.1"/>
    <property type="molecule type" value="Genomic_DNA"/>
</dbReference>
<protein>
    <submittedName>
        <fullName evidence="1">Uncharacterized protein</fullName>
    </submittedName>
</protein>
<gene>
    <name evidence="1" type="ORF">CAUJ_LOCUS13714</name>
</gene>
<organism evidence="1 2">
    <name type="scientific">Caenorhabditis auriculariae</name>
    <dbReference type="NCBI Taxonomy" id="2777116"/>
    <lineage>
        <taxon>Eukaryota</taxon>
        <taxon>Metazoa</taxon>
        <taxon>Ecdysozoa</taxon>
        <taxon>Nematoda</taxon>
        <taxon>Chromadorea</taxon>
        <taxon>Rhabditida</taxon>
        <taxon>Rhabditina</taxon>
        <taxon>Rhabditomorpha</taxon>
        <taxon>Rhabditoidea</taxon>
        <taxon>Rhabditidae</taxon>
        <taxon>Peloderinae</taxon>
        <taxon>Caenorhabditis</taxon>
    </lineage>
</organism>
<dbReference type="AlphaFoldDB" id="A0A8S1HRF7"/>
<evidence type="ECO:0000313" key="1">
    <source>
        <dbReference type="EMBL" id="CAD6197807.1"/>
    </source>
</evidence>
<proteinExistence type="predicted"/>
<dbReference type="Proteomes" id="UP000835052">
    <property type="component" value="Unassembled WGS sequence"/>
</dbReference>
<keyword evidence="2" id="KW-1185">Reference proteome</keyword>
<name>A0A8S1HRF7_9PELO</name>
<reference evidence="1" key="1">
    <citation type="submission" date="2020-10" db="EMBL/GenBank/DDBJ databases">
        <authorList>
            <person name="Kikuchi T."/>
        </authorList>
    </citation>
    <scope>NUCLEOTIDE SEQUENCE</scope>
    <source>
        <strain evidence="1">NKZ352</strain>
    </source>
</reference>
<accession>A0A8S1HRF7</accession>